<proteinExistence type="predicted"/>
<dbReference type="EMBL" id="HBIH01021403">
    <property type="protein sequence ID" value="CAE0327836.1"/>
    <property type="molecule type" value="Transcribed_RNA"/>
</dbReference>
<accession>A0A7S3IPH8</accession>
<name>A0A7S3IPH8_9SPIT</name>
<organism evidence="1">
    <name type="scientific">Strombidium inclinatum</name>
    <dbReference type="NCBI Taxonomy" id="197538"/>
    <lineage>
        <taxon>Eukaryota</taxon>
        <taxon>Sar</taxon>
        <taxon>Alveolata</taxon>
        <taxon>Ciliophora</taxon>
        <taxon>Intramacronucleata</taxon>
        <taxon>Spirotrichea</taxon>
        <taxon>Oligotrichia</taxon>
        <taxon>Strombidiidae</taxon>
        <taxon>Strombidium</taxon>
    </lineage>
</organism>
<gene>
    <name evidence="1" type="ORF">SINC0208_LOCUS8463</name>
</gene>
<dbReference type="AlphaFoldDB" id="A0A7S3IPH8"/>
<reference evidence="1" key="1">
    <citation type="submission" date="2021-01" db="EMBL/GenBank/DDBJ databases">
        <authorList>
            <person name="Corre E."/>
            <person name="Pelletier E."/>
            <person name="Niang G."/>
            <person name="Scheremetjew M."/>
            <person name="Finn R."/>
            <person name="Kale V."/>
            <person name="Holt S."/>
            <person name="Cochrane G."/>
            <person name="Meng A."/>
            <person name="Brown T."/>
            <person name="Cohen L."/>
        </authorList>
    </citation>
    <scope>NUCLEOTIDE SEQUENCE</scope>
    <source>
        <strain evidence="1">S3</strain>
    </source>
</reference>
<sequence>MEEGIFIPLSDCHQLLLIGSSLIWLGAVTELLTDGLTEEEEGVGMLLAVPAVGRFNPSVTVRHFEVAKDPCEDHFVVSDFTGHRLRFHRHSYTHLLFHFRNLRSLRALSWSLLDVLIVGVGVVDVLLEVLESFARSHNATDLGLHFLALNNRIRKMDAEESTAFAASLTNSQEFIRAERHITYIQVQKTLVSSNESVDALGDLLAFEAGAGDIREVDIAESLVILKVMDQLSKLAG</sequence>
<protein>
    <submittedName>
        <fullName evidence="1">Uncharacterized protein</fullName>
    </submittedName>
</protein>
<evidence type="ECO:0000313" key="1">
    <source>
        <dbReference type="EMBL" id="CAE0327836.1"/>
    </source>
</evidence>